<dbReference type="PANTHER" id="PTHR34821">
    <property type="entry name" value="INNER MEMBRANE PROTEIN YDCZ"/>
    <property type="match status" value="1"/>
</dbReference>
<dbReference type="GeneID" id="29418668"/>
<feature type="transmembrane region" description="Helical" evidence="1">
    <location>
        <begin position="91"/>
        <end position="114"/>
    </location>
</feature>
<keyword evidence="1" id="KW-0472">Membrane</keyword>
<keyword evidence="1" id="KW-0812">Transmembrane</keyword>
<organism evidence="2 3">
    <name type="scientific">Clostridium tyrobutyricum DIVETGP</name>
    <dbReference type="NCBI Taxonomy" id="1408889"/>
    <lineage>
        <taxon>Bacteria</taxon>
        <taxon>Bacillati</taxon>
        <taxon>Bacillota</taxon>
        <taxon>Clostridia</taxon>
        <taxon>Eubacteriales</taxon>
        <taxon>Clostridiaceae</taxon>
        <taxon>Clostridium</taxon>
    </lineage>
</organism>
<dbReference type="EMBL" id="CBXI010000037">
    <property type="protein sequence ID" value="CDL91976.1"/>
    <property type="molecule type" value="Genomic_DNA"/>
</dbReference>
<gene>
    <name evidence="2" type="ORF">CTDIVETGP_2046</name>
</gene>
<dbReference type="OrthoDB" id="9789346at2"/>
<comment type="caution">
    <text evidence="2">The sequence shown here is derived from an EMBL/GenBank/DDBJ whole genome shotgun (WGS) entry which is preliminary data.</text>
</comment>
<dbReference type="Pfam" id="PF04657">
    <property type="entry name" value="DMT_YdcZ"/>
    <property type="match status" value="1"/>
</dbReference>
<feature type="transmembrane region" description="Helical" evidence="1">
    <location>
        <begin position="126"/>
        <end position="143"/>
    </location>
</feature>
<dbReference type="AlphaFoldDB" id="W6N6G0"/>
<keyword evidence="3" id="KW-1185">Reference proteome</keyword>
<protein>
    <submittedName>
        <fullName evidence="2">Conserved membrane protein</fullName>
    </submittedName>
</protein>
<dbReference type="PANTHER" id="PTHR34821:SF3">
    <property type="entry name" value="MEMBRANE PROTEIN"/>
    <property type="match status" value="1"/>
</dbReference>
<dbReference type="InterPro" id="IPR006750">
    <property type="entry name" value="YdcZ"/>
</dbReference>
<evidence type="ECO:0000256" key="1">
    <source>
        <dbReference type="SAM" id="Phobius"/>
    </source>
</evidence>
<dbReference type="RefSeq" id="WP_017751444.1">
    <property type="nucleotide sequence ID" value="NZ_CBXI010000037.1"/>
</dbReference>
<proteinExistence type="predicted"/>
<dbReference type="Proteomes" id="UP000019482">
    <property type="component" value="Unassembled WGS sequence"/>
</dbReference>
<feature type="transmembrane region" description="Helical" evidence="1">
    <location>
        <begin position="66"/>
        <end position="85"/>
    </location>
</feature>
<feature type="transmembrane region" description="Helical" evidence="1">
    <location>
        <begin position="35"/>
        <end position="54"/>
    </location>
</feature>
<reference evidence="2 3" key="1">
    <citation type="journal article" date="2015" name="Genome Announc.">
        <title>Draft Genome Sequence of Clostridium tyrobutyricum Strain DIVETGP, Isolated from Cow's Milk for Grana Padano Production.</title>
        <authorList>
            <person name="Soggiu A."/>
            <person name="Piras C."/>
            <person name="Gaiarsa S."/>
            <person name="Sassera D."/>
            <person name="Roncada P."/>
            <person name="Bendixen E."/>
            <person name="Brasca M."/>
            <person name="Bonizzi L."/>
        </authorList>
    </citation>
    <scope>NUCLEOTIDE SEQUENCE [LARGE SCALE GENOMIC DNA]</scope>
    <source>
        <strain evidence="2 3">DIVETGP</strain>
    </source>
</reference>
<dbReference type="GO" id="GO:0005886">
    <property type="term" value="C:plasma membrane"/>
    <property type="evidence" value="ECO:0007669"/>
    <property type="project" value="TreeGrafter"/>
</dbReference>
<sequence length="144" mass="15747">MLGILSSIISGMVMSIQGVFNTRLSEKIGLLETTAIVQGIGFVITLLLVLILGKGNIHNIKMCKKIYLLGGVLGIIITFTVMYGIKSLGPSYCTILILLAQVITACLIEIFGLFDTKTIKFNWNEIIGIVFMIAGIIVLKWQIK</sequence>
<name>W6N6G0_CLOTY</name>
<evidence type="ECO:0000313" key="2">
    <source>
        <dbReference type="EMBL" id="CDL91976.1"/>
    </source>
</evidence>
<keyword evidence="1" id="KW-1133">Transmembrane helix</keyword>
<evidence type="ECO:0000313" key="3">
    <source>
        <dbReference type="Proteomes" id="UP000019482"/>
    </source>
</evidence>
<accession>W6N6G0</accession>